<feature type="domain" description="Carrier" evidence="5">
    <location>
        <begin position="987"/>
        <end position="1061"/>
    </location>
</feature>
<feature type="domain" description="Carrier" evidence="5">
    <location>
        <begin position="1939"/>
        <end position="2013"/>
    </location>
</feature>
<dbReference type="InterPro" id="IPR001031">
    <property type="entry name" value="Thioesterase"/>
</dbReference>
<dbReference type="PANTHER" id="PTHR45527">
    <property type="entry name" value="NONRIBOSOMAL PEPTIDE SYNTHETASE"/>
    <property type="match status" value="1"/>
</dbReference>
<dbReference type="FunFam" id="3.40.50.12780:FF:000012">
    <property type="entry name" value="Non-ribosomal peptide synthetase"/>
    <property type="match status" value="1"/>
</dbReference>
<keyword evidence="7" id="KW-1185">Reference proteome</keyword>
<sequence>MTDSDATELRARLAGMLLGGNSPGRVSPVRQAGPLRATPAQTGLWFHDELFGGSAAYTVPLALHVPGPLSPARVRAATDALVARHDALRTRFAYRDGEVWQDVRPDPAASVAVHEVSGLRAAGDLIRDLVAEPLDLAEGPLFETAVLRLADGGHVLVFRVHHAVFDGWSANILLREFTELYHRRSLPPATLRFADFAHRQHALIEGPEGERRLRFWKQELDGVPALDLPADRPRSTERSDRGALAAFTIEPAVADALGTLARAHGCTLFMAGMAAFQVLLGRFCGQDDVVVGTATANRPGTGYEDVIGFFANTVLIRGDLSGEPDFAGLLGRTRERCLAAFEHQDLPFEHLARELRPGRDPLCQAVFNLDAEVPPPSPEFDGVPAEPLGFTTDTAKFDLVLSLSRERSGGFRGSLEYSTDLFDRETAARMARGYAELLGRIARDATAPIGSLPVLPAAEEKLLAAGFDGGPDPAGSLVHTVFRERMPEDADAVAVVCGDEELTYRDLDLRANRLANRLLALGVRRGDRVAIGLPRSVDLAVAALGVLRAGAAYVPLDLAHPEARLRFALSDVDARVLVTRSGTATGELLAGRATVEIRLDDDTTAEYPAHDPGVPLKPEDLAYVIHTSGSTGVPKGVGVTHANVTTLIEANRETLPSSPADVWACAHSFAFDFSVWELWGALLSGGRVVIAPAETVRAPEAFADLIVRTGVTVLSQTPTAFGHLGPALSARQAELRLRRVVFGGEALAPSELADWTDRPGLGQVELVNMYGITETTVHVTLHRLTAADLPVPVSPVGGPFPGRRIHVLDERLRPVPPGVRGELYIAGAGLARGYLGRPALTAARFVADPFGPPGSRLYRSGDLARRRADGTLEYLGRSDQQVKIRGFRVEPGEVESALARIDGVRAAVVTARPDGYGTHRLIAYLTGDRRPVGETRARLRKDLPDHLVPSMFVWLDEFPLTANGKVDHARLPEPDRAHPDPTGTGPAPRTPAERRVAAVFAEVLGVGRVGADDDFFDLGGDSILALRVAGRAAEEGLRISVHDLFRHRTVAALAGAAPTADGPRPEVTPFSLLTPEDRRRLPEGLADAYPQTMMQRAILYEMTARPGRTPYHNVTGFLVDHFTPFSRDALDRAVAELVARHEILRTSLAPGGFGEPLALVHPRGAHRPHVVDLRALPEEQREAAYTEFFRQESVTPLDLDRPPLLRLAVHRMTDRWARLTVTDNHAIIDGWSLTSLLADLRELYDAGVTGRTVPEFRPPPPFAEYVALEARAKKSFEAREYWAGQARTLTPATLPKPDPEPGDDQGVHEIELSLEELTERLRAAAAAAGVPLKTVMIAAHLRALQILSGTTAVSTGLTCNGRPELPGAERMRGLFLTLAPFGVTETPATWREFLRAVFAKERDIQPYRRYPTASMARDRGHRVITTLVNYVSFHNIGAEVSDDMREVAYTDLPLAVTFHPRLMTLQADKALLSPAQAEAVARLHLTVLTAIADGGPGPFGSAFLGEDDVQPLTGPATLPRETTLHEAFRAQARRTPDRVAIAPALSYAELDRRSDAVAADLAGRGVRPGVPVGVFVPEPAERAVAWLGVLKAGAAVVPLAGASLPAGCEARAVVSTVAEASFGPVPVHPLTDGASAAPFTVVTGDLAVGAHSHRAVLSRVAPTAKVSLNLGPNDDVDAFWGPLLGGGRFVPGPATPPDAGQTRASIARHRVRRLTLTATLGARLLDEDPHCLSEVDELWVSGELPPWCLDVLPDGITVVTGYGSPEAGHFAARKENPGAAGYRPAPGVRITVLDGQGLPAPAGVTGEIHLADHPGGRPVRTGDLGWIDGNRTLRVLGPVGHQVRVRGVRADTARIRTVLCRHPQVRDALVMPVEGRLTAYLTGSRADLRQFAAEHLPGSLVPEAWTWLDAFPLSSGGLVDVGGLPLPEPDRKETRPRVAAASATESTLATIWAEVLDLDEVGVTDDFFELGGDSMTLLDMRSAAQHAGIVLTVPMVLEHPTIRGLVTALSAATPSSPSASANLIRLRAGGPRAPLYLVHPTGGSVRWYVKLAALIDEDRPVLAFQAPGSDGAGETPETVEALAKSYVADLLATGQEEPFTLCGWSFGAVLIHEMARQLHAAGRRVDPPLLLDPPMPTAAEASRVTEQAGLLREAEELVATLPHGRSPGRDRQLARILDLLRRSQAMGVTTESVEGLPLRMWRALLQALADHRHGHYDGPAVLVLARERTDSGHADQVALWTGLTTGLTVHTVDGGHMDIVDSSAPEVAAIIRAATAERPR</sequence>
<dbReference type="SUPFAM" id="SSF53474">
    <property type="entry name" value="alpha/beta-Hydrolases"/>
    <property type="match status" value="1"/>
</dbReference>
<protein>
    <submittedName>
        <fullName evidence="6">Non-ribosomal peptide synthetase</fullName>
    </submittedName>
</protein>
<dbReference type="EMBL" id="NMQT01000066">
    <property type="protein sequence ID" value="OXM54806.1"/>
    <property type="molecule type" value="Genomic_DNA"/>
</dbReference>
<dbReference type="PROSITE" id="PS00455">
    <property type="entry name" value="AMP_BINDING"/>
    <property type="match status" value="1"/>
</dbReference>
<dbReference type="Gene3D" id="3.40.50.1820">
    <property type="entry name" value="alpha/beta hydrolase"/>
    <property type="match status" value="2"/>
</dbReference>
<dbReference type="Gene3D" id="3.30.559.10">
    <property type="entry name" value="Chloramphenicol acetyltransferase-like domain"/>
    <property type="match status" value="2"/>
</dbReference>
<dbReference type="GO" id="GO:0031177">
    <property type="term" value="F:phosphopantetheine binding"/>
    <property type="evidence" value="ECO:0007669"/>
    <property type="project" value="InterPro"/>
</dbReference>
<dbReference type="FunFam" id="1.10.1200.10:FF:000005">
    <property type="entry name" value="Nonribosomal peptide synthetase 1"/>
    <property type="match status" value="2"/>
</dbReference>
<feature type="region of interest" description="Disordered" evidence="4">
    <location>
        <begin position="966"/>
        <end position="992"/>
    </location>
</feature>
<dbReference type="InterPro" id="IPR010071">
    <property type="entry name" value="AA_adenyl_dom"/>
</dbReference>
<name>A0A229S7B4_9PSEU</name>
<dbReference type="CDD" id="cd19531">
    <property type="entry name" value="LCL_NRPS-like"/>
    <property type="match status" value="1"/>
</dbReference>
<dbReference type="GO" id="GO:0005737">
    <property type="term" value="C:cytoplasm"/>
    <property type="evidence" value="ECO:0007669"/>
    <property type="project" value="TreeGrafter"/>
</dbReference>
<dbReference type="Gene3D" id="3.40.50.12780">
    <property type="entry name" value="N-terminal domain of ligase-like"/>
    <property type="match status" value="3"/>
</dbReference>
<dbReference type="GO" id="GO:0003824">
    <property type="term" value="F:catalytic activity"/>
    <property type="evidence" value="ECO:0007669"/>
    <property type="project" value="InterPro"/>
</dbReference>
<dbReference type="SMART" id="SM00823">
    <property type="entry name" value="PKS_PP"/>
    <property type="match status" value="2"/>
</dbReference>
<dbReference type="Pfam" id="PF00668">
    <property type="entry name" value="Condensation"/>
    <property type="match status" value="2"/>
</dbReference>
<dbReference type="GO" id="GO:0043041">
    <property type="term" value="P:amino acid activation for nonribosomal peptide biosynthetic process"/>
    <property type="evidence" value="ECO:0007669"/>
    <property type="project" value="TreeGrafter"/>
</dbReference>
<evidence type="ECO:0000256" key="1">
    <source>
        <dbReference type="ARBA" id="ARBA00001957"/>
    </source>
</evidence>
<evidence type="ECO:0000256" key="2">
    <source>
        <dbReference type="ARBA" id="ARBA00022450"/>
    </source>
</evidence>
<dbReference type="InterPro" id="IPR020802">
    <property type="entry name" value="TesA-like"/>
</dbReference>
<comment type="cofactor">
    <cofactor evidence="1">
        <name>pantetheine 4'-phosphate</name>
        <dbReference type="ChEBI" id="CHEBI:47942"/>
    </cofactor>
</comment>
<dbReference type="CDD" id="cd17643">
    <property type="entry name" value="A_NRPS_Cytc1-like"/>
    <property type="match status" value="1"/>
</dbReference>
<reference evidence="6 7" key="1">
    <citation type="submission" date="2017-07" db="EMBL/GenBank/DDBJ databases">
        <title>Amycolatopsis thailandensis Genome sequencing and assembly.</title>
        <authorList>
            <person name="Kaur N."/>
            <person name="Mayilraj S."/>
        </authorList>
    </citation>
    <scope>NUCLEOTIDE SEQUENCE [LARGE SCALE GENOMIC DNA]</scope>
    <source>
        <strain evidence="6 7">JCM 16380</strain>
    </source>
</reference>
<gene>
    <name evidence="6" type="ORF">CFP71_18995</name>
</gene>
<dbReference type="GO" id="GO:0044550">
    <property type="term" value="P:secondary metabolite biosynthetic process"/>
    <property type="evidence" value="ECO:0007669"/>
    <property type="project" value="TreeGrafter"/>
</dbReference>
<dbReference type="InterPro" id="IPR009081">
    <property type="entry name" value="PP-bd_ACP"/>
</dbReference>
<dbReference type="InterPro" id="IPR029058">
    <property type="entry name" value="AB_hydrolase_fold"/>
</dbReference>
<dbReference type="InterPro" id="IPR020845">
    <property type="entry name" value="AMP-binding_CS"/>
</dbReference>
<keyword evidence="2" id="KW-0596">Phosphopantetheine</keyword>
<dbReference type="NCBIfam" id="TIGR01733">
    <property type="entry name" value="AA-adenyl-dom"/>
    <property type="match status" value="1"/>
</dbReference>
<dbReference type="InterPro" id="IPR020806">
    <property type="entry name" value="PKS_PP-bd"/>
</dbReference>
<dbReference type="Gene3D" id="3.30.300.30">
    <property type="match status" value="2"/>
</dbReference>
<dbReference type="Gene3D" id="3.30.559.30">
    <property type="entry name" value="Nonribosomal peptide synthetase, condensation domain"/>
    <property type="match status" value="2"/>
</dbReference>
<dbReference type="SUPFAM" id="SSF52777">
    <property type="entry name" value="CoA-dependent acyltransferases"/>
    <property type="match status" value="4"/>
</dbReference>
<dbReference type="PROSITE" id="PS50075">
    <property type="entry name" value="CARRIER"/>
    <property type="match status" value="2"/>
</dbReference>
<evidence type="ECO:0000256" key="3">
    <source>
        <dbReference type="ARBA" id="ARBA00022553"/>
    </source>
</evidence>
<dbReference type="FunFam" id="3.40.50.980:FF:000001">
    <property type="entry name" value="Non-ribosomal peptide synthetase"/>
    <property type="match status" value="1"/>
</dbReference>
<dbReference type="InterPro" id="IPR006162">
    <property type="entry name" value="Ppantetheine_attach_site"/>
</dbReference>
<dbReference type="Gene3D" id="1.10.1200.10">
    <property type="entry name" value="ACP-like"/>
    <property type="match status" value="1"/>
</dbReference>
<dbReference type="InterPro" id="IPR001242">
    <property type="entry name" value="Condensation_dom"/>
</dbReference>
<dbReference type="InterPro" id="IPR025110">
    <property type="entry name" value="AMP-bd_C"/>
</dbReference>
<organism evidence="6 7">
    <name type="scientific">Amycolatopsis thailandensis</name>
    <dbReference type="NCBI Taxonomy" id="589330"/>
    <lineage>
        <taxon>Bacteria</taxon>
        <taxon>Bacillati</taxon>
        <taxon>Actinomycetota</taxon>
        <taxon>Actinomycetes</taxon>
        <taxon>Pseudonocardiales</taxon>
        <taxon>Pseudonocardiaceae</taxon>
        <taxon>Amycolatopsis</taxon>
    </lineage>
</organism>
<dbReference type="SUPFAM" id="SSF47336">
    <property type="entry name" value="ACP-like"/>
    <property type="match status" value="2"/>
</dbReference>
<comment type="caution">
    <text evidence="6">The sequence shown here is derived from an EMBL/GenBank/DDBJ whole genome shotgun (WGS) entry which is preliminary data.</text>
</comment>
<dbReference type="SMART" id="SM00824">
    <property type="entry name" value="PKS_TE"/>
    <property type="match status" value="1"/>
</dbReference>
<dbReference type="Pfam" id="PF00550">
    <property type="entry name" value="PP-binding"/>
    <property type="match status" value="2"/>
</dbReference>
<dbReference type="SUPFAM" id="SSF56801">
    <property type="entry name" value="Acetyl-CoA synthetase-like"/>
    <property type="match status" value="2"/>
</dbReference>
<proteinExistence type="predicted"/>
<dbReference type="InterPro" id="IPR042099">
    <property type="entry name" value="ANL_N_sf"/>
</dbReference>
<dbReference type="FunFam" id="2.30.38.10:FF:000001">
    <property type="entry name" value="Non-ribosomal peptide synthetase PvdI"/>
    <property type="match status" value="1"/>
</dbReference>
<evidence type="ECO:0000259" key="5">
    <source>
        <dbReference type="PROSITE" id="PS50075"/>
    </source>
</evidence>
<evidence type="ECO:0000313" key="6">
    <source>
        <dbReference type="EMBL" id="OXM54806.1"/>
    </source>
</evidence>
<dbReference type="InterPro" id="IPR023213">
    <property type="entry name" value="CAT-like_dom_sf"/>
</dbReference>
<dbReference type="OrthoDB" id="2378856at2"/>
<dbReference type="InterPro" id="IPR045851">
    <property type="entry name" value="AMP-bd_C_sf"/>
</dbReference>
<evidence type="ECO:0000256" key="4">
    <source>
        <dbReference type="SAM" id="MobiDB-lite"/>
    </source>
</evidence>
<dbReference type="InterPro" id="IPR000873">
    <property type="entry name" value="AMP-dep_synth/lig_dom"/>
</dbReference>
<dbReference type="Proteomes" id="UP000215223">
    <property type="component" value="Unassembled WGS sequence"/>
</dbReference>
<dbReference type="Pfam" id="PF00975">
    <property type="entry name" value="Thioesterase"/>
    <property type="match status" value="1"/>
</dbReference>
<dbReference type="PANTHER" id="PTHR45527:SF1">
    <property type="entry name" value="FATTY ACID SYNTHASE"/>
    <property type="match status" value="1"/>
</dbReference>
<feature type="compositionally biased region" description="Basic and acidic residues" evidence="4">
    <location>
        <begin position="966"/>
        <end position="979"/>
    </location>
</feature>
<dbReference type="PROSITE" id="PS00012">
    <property type="entry name" value="PHOSPHOPANTETHEINE"/>
    <property type="match status" value="2"/>
</dbReference>
<keyword evidence="3" id="KW-0597">Phosphoprotein</keyword>
<dbReference type="GO" id="GO:0008610">
    <property type="term" value="P:lipid biosynthetic process"/>
    <property type="evidence" value="ECO:0007669"/>
    <property type="project" value="UniProtKB-ARBA"/>
</dbReference>
<dbReference type="RefSeq" id="WP_093935208.1">
    <property type="nucleotide sequence ID" value="NZ_NMQT01000066.1"/>
</dbReference>
<dbReference type="Pfam" id="PF00501">
    <property type="entry name" value="AMP-binding"/>
    <property type="match status" value="3"/>
</dbReference>
<accession>A0A229S7B4</accession>
<evidence type="ECO:0000313" key="7">
    <source>
        <dbReference type="Proteomes" id="UP000215223"/>
    </source>
</evidence>
<dbReference type="InterPro" id="IPR036736">
    <property type="entry name" value="ACP-like_sf"/>
</dbReference>
<dbReference type="Pfam" id="PF13193">
    <property type="entry name" value="AMP-binding_C"/>
    <property type="match status" value="1"/>
</dbReference>